<dbReference type="NCBIfam" id="TIGR00121">
    <property type="entry name" value="birA_ligase"/>
    <property type="match status" value="1"/>
</dbReference>
<dbReference type="PROSITE" id="PS51733">
    <property type="entry name" value="BPL_LPL_CATALYTIC"/>
    <property type="match status" value="1"/>
</dbReference>
<reference evidence="3 4" key="2">
    <citation type="journal article" date="2018" name="J. Invertebr. Pathol.">
        <title>'Candidatus Aquirickettsiella gammari' (Gammaproteobacteria: Legionellales: Coxiellaceae): A bacterial pathogen of the freshwater crustacean Gammarus fossarum (Malacostraca: Amphipoda).</title>
        <authorList>
            <person name="Bojko J."/>
            <person name="Dunn A.M."/>
            <person name="Stebbing P.D."/>
            <person name="van Aerle R."/>
            <person name="Bacela-Spychalska K."/>
            <person name="Bean T.P."/>
            <person name="Urrutia A."/>
            <person name="Stentiford G.D."/>
        </authorList>
    </citation>
    <scope>NUCLEOTIDE SEQUENCE [LARGE SCALE GENOMIC DNA]</scope>
    <source>
        <strain evidence="3">RA15029</strain>
    </source>
</reference>
<dbReference type="GO" id="GO:0004077">
    <property type="term" value="F:biotin--[biotin carboxyl-carrier protein] ligase activity"/>
    <property type="evidence" value="ECO:0007669"/>
    <property type="project" value="UniProtKB-EC"/>
</dbReference>
<dbReference type="Gene3D" id="2.30.30.100">
    <property type="match status" value="1"/>
</dbReference>
<name>A0A370CIX6_9COXI</name>
<dbReference type="GO" id="GO:0005737">
    <property type="term" value="C:cytoplasm"/>
    <property type="evidence" value="ECO:0007669"/>
    <property type="project" value="TreeGrafter"/>
</dbReference>
<proteinExistence type="predicted"/>
<reference evidence="3 4" key="1">
    <citation type="journal article" date="2017" name="Int. J. Syst. Evol. Microbiol.">
        <title>Aquarickettsiella crustaci n. gen. n. sp. (Gammaproteobacteria: Legionellales: Coxiellaceae); a bacterial pathogen of the freshwater crustacean: Gammarus fossarum (Malacostraca: Amphipoda).</title>
        <authorList>
            <person name="Bojko J."/>
            <person name="Dunn A.M."/>
            <person name="Stebbing P.D."/>
            <person name="Van Aerle R."/>
            <person name="Bacela-Spychalska K."/>
            <person name="Bean T.P."/>
            <person name="Stentiford G.D."/>
        </authorList>
    </citation>
    <scope>NUCLEOTIDE SEQUENCE [LARGE SCALE GENOMIC DNA]</scope>
    <source>
        <strain evidence="3">RA15029</strain>
    </source>
</reference>
<evidence type="ECO:0000313" key="4">
    <source>
        <dbReference type="Proteomes" id="UP000226429"/>
    </source>
</evidence>
<evidence type="ECO:0000256" key="1">
    <source>
        <dbReference type="ARBA" id="ARBA00022598"/>
    </source>
</evidence>
<dbReference type="EC" id="6.3.4.15" evidence="3"/>
<dbReference type="Pfam" id="PF03099">
    <property type="entry name" value="BPL_LplA_LipB"/>
    <property type="match status" value="1"/>
</dbReference>
<dbReference type="AlphaFoldDB" id="A0A370CIX6"/>
<dbReference type="Proteomes" id="UP000226429">
    <property type="component" value="Unassembled WGS sequence"/>
</dbReference>
<dbReference type="EMBL" id="NMOS02000007">
    <property type="protein sequence ID" value="RDH40510.1"/>
    <property type="molecule type" value="Genomic_DNA"/>
</dbReference>
<comment type="caution">
    <text evidence="3">The sequence shown here is derived from an EMBL/GenBank/DDBJ whole genome shotgun (WGS) entry which is preliminary data.</text>
</comment>
<feature type="domain" description="BPL/LPL catalytic" evidence="2">
    <location>
        <begin position="84"/>
        <end position="260"/>
    </location>
</feature>
<dbReference type="InterPro" id="IPR045864">
    <property type="entry name" value="aa-tRNA-synth_II/BPL/LPL"/>
</dbReference>
<dbReference type="InterPro" id="IPR004408">
    <property type="entry name" value="Biotin_CoA_COase_ligase"/>
</dbReference>
<dbReference type="PANTHER" id="PTHR12835">
    <property type="entry name" value="BIOTIN PROTEIN LIGASE"/>
    <property type="match status" value="1"/>
</dbReference>
<accession>A0A370CIX6</accession>
<dbReference type="SUPFAM" id="SSF55681">
    <property type="entry name" value="Class II aaRS and biotin synthetases"/>
    <property type="match status" value="1"/>
</dbReference>
<gene>
    <name evidence="3" type="ORF">CFE62_003175</name>
</gene>
<organism evidence="3 4">
    <name type="scientific">Candidatus Aquirickettsiella gammari</name>
    <dbReference type="NCBI Taxonomy" id="2016198"/>
    <lineage>
        <taxon>Bacteria</taxon>
        <taxon>Pseudomonadati</taxon>
        <taxon>Pseudomonadota</taxon>
        <taxon>Gammaproteobacteria</taxon>
        <taxon>Legionellales</taxon>
        <taxon>Coxiellaceae</taxon>
        <taxon>Candidatus Aquirickettsiella</taxon>
    </lineage>
</organism>
<dbReference type="PANTHER" id="PTHR12835:SF5">
    <property type="entry name" value="BIOTIN--PROTEIN LIGASE"/>
    <property type="match status" value="1"/>
</dbReference>
<dbReference type="CDD" id="cd16442">
    <property type="entry name" value="BPL"/>
    <property type="match status" value="1"/>
</dbReference>
<protein>
    <submittedName>
        <fullName evidence="3">Biotin--[acetyl-CoA-carboxylase] ligase</fullName>
        <ecNumber evidence="3">6.3.4.15</ecNumber>
    </submittedName>
</protein>
<keyword evidence="4" id="KW-1185">Reference proteome</keyword>
<sequence length="328" mass="36394">MNIPMSLLAPSLALLADGKFHADKEISQVLGIPCKQVSEVLKQVLDPTINLEIVNHKHFRILGGLELLDAALIQNKLGQTQRLLAQLDVLPLVDSTNNYLLEKIKYAGNYAVFAEQQTAGRGQFDRQWITSFAKNICLSLLWHFSNQANNLAGLSLVVGIAVAKALKQYGLKNIQLKWPNDIVHQEKKLGGILIESRSINTKTYTAVIGIGLNLYEPPTSSEIIDQAITDVYSLQGSPPQRNLLAALILKNLLNLLFEFQSKEFAYFLPDWQRYDSLLNKPIKLLSPLGSRVGIARGVNTQGQLCVAIEKKIYYFDSGAIRVKLKSSG</sequence>
<dbReference type="Gene3D" id="3.30.930.10">
    <property type="entry name" value="Bira Bifunctional Protein, Domain 2"/>
    <property type="match status" value="1"/>
</dbReference>
<dbReference type="InterPro" id="IPR004143">
    <property type="entry name" value="BPL_LPL_catalytic"/>
</dbReference>
<keyword evidence="1 3" id="KW-0436">Ligase</keyword>
<evidence type="ECO:0000313" key="3">
    <source>
        <dbReference type="EMBL" id="RDH40510.1"/>
    </source>
</evidence>
<evidence type="ECO:0000259" key="2">
    <source>
        <dbReference type="PROSITE" id="PS51733"/>
    </source>
</evidence>